<organism evidence="1 2">
    <name type="scientific">Dreissena polymorpha</name>
    <name type="common">Zebra mussel</name>
    <name type="synonym">Mytilus polymorpha</name>
    <dbReference type="NCBI Taxonomy" id="45954"/>
    <lineage>
        <taxon>Eukaryota</taxon>
        <taxon>Metazoa</taxon>
        <taxon>Spiralia</taxon>
        <taxon>Lophotrochozoa</taxon>
        <taxon>Mollusca</taxon>
        <taxon>Bivalvia</taxon>
        <taxon>Autobranchia</taxon>
        <taxon>Heteroconchia</taxon>
        <taxon>Euheterodonta</taxon>
        <taxon>Imparidentia</taxon>
        <taxon>Neoheterodontei</taxon>
        <taxon>Myida</taxon>
        <taxon>Dreissenoidea</taxon>
        <taxon>Dreissenidae</taxon>
        <taxon>Dreissena</taxon>
    </lineage>
</organism>
<dbReference type="Gene3D" id="3.40.30.10">
    <property type="entry name" value="Glutaredoxin"/>
    <property type="match status" value="1"/>
</dbReference>
<evidence type="ECO:0000313" key="1">
    <source>
        <dbReference type="EMBL" id="KAH3710320.1"/>
    </source>
</evidence>
<dbReference type="Proteomes" id="UP000828390">
    <property type="component" value="Unassembled WGS sequence"/>
</dbReference>
<protein>
    <submittedName>
        <fullName evidence="1">Uncharacterized protein</fullName>
    </submittedName>
</protein>
<proteinExistence type="predicted"/>
<comment type="caution">
    <text evidence="1">The sequence shown here is derived from an EMBL/GenBank/DDBJ whole genome shotgun (WGS) entry which is preliminary data.</text>
</comment>
<evidence type="ECO:0000313" key="2">
    <source>
        <dbReference type="Proteomes" id="UP000828390"/>
    </source>
</evidence>
<dbReference type="AlphaFoldDB" id="A0A9D3Z480"/>
<keyword evidence="2" id="KW-1185">Reference proteome</keyword>
<sequence length="99" mass="11319">MLTPRIMKLHRDCLSILTSKSLKREATARVRVDIKSDRSKPQIDVEFNDGHQLILKTEYLKSGDILEKMDKFCKAKDTSQGEADIALTKMAGKQQKKKK</sequence>
<reference evidence="1" key="2">
    <citation type="submission" date="2020-11" db="EMBL/GenBank/DDBJ databases">
        <authorList>
            <person name="McCartney M.A."/>
            <person name="Auch B."/>
            <person name="Kono T."/>
            <person name="Mallez S."/>
            <person name="Becker A."/>
            <person name="Gohl D.M."/>
            <person name="Silverstein K.A.T."/>
            <person name="Koren S."/>
            <person name="Bechman K.B."/>
            <person name="Herman A."/>
            <person name="Abrahante J.E."/>
            <person name="Garbe J."/>
        </authorList>
    </citation>
    <scope>NUCLEOTIDE SEQUENCE</scope>
    <source>
        <strain evidence="1">Duluth1</strain>
        <tissue evidence="1">Whole animal</tissue>
    </source>
</reference>
<name>A0A9D3Z480_DREPO</name>
<reference evidence="1" key="1">
    <citation type="journal article" date="2019" name="bioRxiv">
        <title>The Genome of the Zebra Mussel, Dreissena polymorpha: A Resource for Invasive Species Research.</title>
        <authorList>
            <person name="McCartney M.A."/>
            <person name="Auch B."/>
            <person name="Kono T."/>
            <person name="Mallez S."/>
            <person name="Zhang Y."/>
            <person name="Obille A."/>
            <person name="Becker A."/>
            <person name="Abrahante J.E."/>
            <person name="Garbe J."/>
            <person name="Badalamenti J.P."/>
            <person name="Herman A."/>
            <person name="Mangelson H."/>
            <person name="Liachko I."/>
            <person name="Sullivan S."/>
            <person name="Sone E.D."/>
            <person name="Koren S."/>
            <person name="Silverstein K.A.T."/>
            <person name="Beckman K.B."/>
            <person name="Gohl D.M."/>
        </authorList>
    </citation>
    <scope>NUCLEOTIDE SEQUENCE</scope>
    <source>
        <strain evidence="1">Duluth1</strain>
        <tissue evidence="1">Whole animal</tissue>
    </source>
</reference>
<accession>A0A9D3Z480</accession>
<dbReference type="EMBL" id="JAIWYP010000014">
    <property type="protein sequence ID" value="KAH3710320.1"/>
    <property type="molecule type" value="Genomic_DNA"/>
</dbReference>
<gene>
    <name evidence="1" type="ORF">DPMN_069795</name>
</gene>